<evidence type="ECO:0000313" key="9">
    <source>
        <dbReference type="EMBL" id="VFT84985.1"/>
    </source>
</evidence>
<keyword evidence="4" id="KW-0547">Nucleotide-binding</keyword>
<evidence type="ECO:0000256" key="3">
    <source>
        <dbReference type="ARBA" id="ARBA00022723"/>
    </source>
</evidence>
<reference evidence="8" key="2">
    <citation type="submission" date="2019-06" db="EMBL/GenBank/DDBJ databases">
        <title>Genomics analysis of Aphanomyces spp. identifies a new class of oomycete effector associated with host adaptation.</title>
        <authorList>
            <person name="Gaulin E."/>
        </authorList>
    </citation>
    <scope>NUCLEOTIDE SEQUENCE</scope>
    <source>
        <strain evidence="8">CBS 578.67</strain>
    </source>
</reference>
<evidence type="ECO:0000256" key="4">
    <source>
        <dbReference type="ARBA" id="ARBA00022741"/>
    </source>
</evidence>
<reference evidence="9 10" key="1">
    <citation type="submission" date="2019-03" db="EMBL/GenBank/DDBJ databases">
        <authorList>
            <person name="Gaulin E."/>
            <person name="Dumas B."/>
        </authorList>
    </citation>
    <scope>NUCLEOTIDE SEQUENCE [LARGE SCALE GENOMIC DNA]</scope>
    <source>
        <strain evidence="9">CBS 568.67</strain>
    </source>
</reference>
<dbReference type="PANTHER" id="PTHR30094:SF0">
    <property type="entry name" value="BIFUNCTIONAL GLUTATHIONYLSPERMIDINE SYNTHETASE_AMIDASE-RELATED"/>
    <property type="match status" value="1"/>
</dbReference>
<name>A0A485KJC7_9STRA</name>
<organism evidence="9 10">
    <name type="scientific">Aphanomyces stellatus</name>
    <dbReference type="NCBI Taxonomy" id="120398"/>
    <lineage>
        <taxon>Eukaryota</taxon>
        <taxon>Sar</taxon>
        <taxon>Stramenopiles</taxon>
        <taxon>Oomycota</taxon>
        <taxon>Saprolegniomycetes</taxon>
        <taxon>Saprolegniales</taxon>
        <taxon>Verrucalvaceae</taxon>
        <taxon>Aphanomyces</taxon>
    </lineage>
</organism>
<dbReference type="GO" id="GO:0046872">
    <property type="term" value="F:metal ion binding"/>
    <property type="evidence" value="ECO:0007669"/>
    <property type="project" value="UniProtKB-KW"/>
</dbReference>
<dbReference type="Proteomes" id="UP000332933">
    <property type="component" value="Unassembled WGS sequence"/>
</dbReference>
<dbReference type="Gene3D" id="3.30.1490.330">
    <property type="match status" value="1"/>
</dbReference>
<proteinExistence type="inferred from homology"/>
<dbReference type="EMBL" id="CAADRA010005112">
    <property type="protein sequence ID" value="VFT84985.1"/>
    <property type="molecule type" value="Genomic_DNA"/>
</dbReference>
<dbReference type="Pfam" id="PF03738">
    <property type="entry name" value="GSP_synth"/>
    <property type="match status" value="1"/>
</dbReference>
<dbReference type="PANTHER" id="PTHR30094">
    <property type="entry name" value="BIFUNCTIONAL GLUTATHIONYLSPERMIDINE SYNTHETASE/AMIDASE-RELATED"/>
    <property type="match status" value="1"/>
</dbReference>
<evidence type="ECO:0000313" key="8">
    <source>
        <dbReference type="EMBL" id="KAF0701394.1"/>
    </source>
</evidence>
<dbReference type="InterPro" id="IPR005494">
    <property type="entry name" value="GSPS_pre-ATP-grasp-like_dom"/>
</dbReference>
<evidence type="ECO:0000256" key="6">
    <source>
        <dbReference type="ARBA" id="ARBA00022842"/>
    </source>
</evidence>
<evidence type="ECO:0000313" key="10">
    <source>
        <dbReference type="Proteomes" id="UP000332933"/>
    </source>
</evidence>
<sequence length="649" mass="72130">MTESSNSGVSVETAEEPKVPFGTVLGITDGGVHVYNCDYTTLGPLEKLDRGSFKNEVDGVTTGYKWQCVELGRRYLLLNHGVIYDNIAMAYDIFRLKTVRRVADGQLVPMSANANGESTDLPTKGSLLIWNPVGEFVQTGHIAVIVDVTDSYVDIVEQNVDDTVWPEGQHYSRRLRAELDDATGAYTIVCSFPDSSILGWMNVDIHTEYNYEDVPRATPTQDLHRHVVTLTPEQLQSPWMDSTRPYVRTFQAHFSAALASSSSSAYFSVTSRGQAALEYATDHLHHMFLDATDYVLHHEKELGHHFRLPAALWPRIRRSWFRRKPDILAGRFDFTLTDTGIKVYEYNADSASCLMECGYNQDAWAAAAHLPGRSNSNELFSKLTAAWIAKTVIGPLHLLCDADPEELYHTEYMKAAAEAAGLTCHVVVGLATLARHGYVGNKHDIVDGNGVVLQNVWKTWSWRTAINELSDAEWNEYVIDDVADPKDLVTPKLRVRAQSESIKLIDVLLHPTVRIFEPLWTVLPSSKAILPVLTQLYPNHPMLLHSSFDLTPDLQASGYVQKPVAGRAGENVSIVAADGRVLVASEGKWADDTPIYQELALLPKFDDGKSVQLGTWAVNGAYGGTVVRSDDSHIIRMNSDVYALRVLDE</sequence>
<keyword evidence="2" id="KW-0436">Ligase</keyword>
<accession>A0A485KJC7</accession>
<dbReference type="Pfam" id="PF05257">
    <property type="entry name" value="CHAP"/>
    <property type="match status" value="1"/>
</dbReference>
<keyword evidence="3" id="KW-0479">Metal-binding</keyword>
<dbReference type="SUPFAM" id="SSF56059">
    <property type="entry name" value="Glutathione synthetase ATP-binding domain-like"/>
    <property type="match status" value="1"/>
</dbReference>
<dbReference type="InterPro" id="IPR016185">
    <property type="entry name" value="PreATP-grasp_dom_sf"/>
</dbReference>
<feature type="domain" description="Peptidase C51" evidence="7">
    <location>
        <begin position="43"/>
        <end position="188"/>
    </location>
</feature>
<dbReference type="AlphaFoldDB" id="A0A485KJC7"/>
<dbReference type="SUPFAM" id="SSF52440">
    <property type="entry name" value="PreATP-grasp domain"/>
    <property type="match status" value="1"/>
</dbReference>
<dbReference type="EMBL" id="VJMH01005091">
    <property type="protein sequence ID" value="KAF0701394.1"/>
    <property type="molecule type" value="Genomic_DNA"/>
</dbReference>
<keyword evidence="10" id="KW-1185">Reference proteome</keyword>
<gene>
    <name evidence="9" type="primary">Aste57867_8096</name>
    <name evidence="8" type="ORF">As57867_008066</name>
    <name evidence="9" type="ORF">ASTE57867_8096</name>
</gene>
<dbReference type="InterPro" id="IPR007921">
    <property type="entry name" value="CHAP_dom"/>
</dbReference>
<evidence type="ECO:0000256" key="1">
    <source>
        <dbReference type="ARBA" id="ARBA00008227"/>
    </source>
</evidence>
<evidence type="ECO:0000259" key="7">
    <source>
        <dbReference type="PROSITE" id="PS50911"/>
    </source>
</evidence>
<dbReference type="OrthoDB" id="64566at2759"/>
<dbReference type="InterPro" id="IPR051705">
    <property type="entry name" value="Gsp_Synthetase/Amidase"/>
</dbReference>
<evidence type="ECO:0000256" key="5">
    <source>
        <dbReference type="ARBA" id="ARBA00022840"/>
    </source>
</evidence>
<dbReference type="InterPro" id="IPR038765">
    <property type="entry name" value="Papain-like_cys_pep_sf"/>
</dbReference>
<dbReference type="GO" id="GO:0005524">
    <property type="term" value="F:ATP binding"/>
    <property type="evidence" value="ECO:0007669"/>
    <property type="project" value="UniProtKB-KW"/>
</dbReference>
<protein>
    <submittedName>
        <fullName evidence="9">Aste57867_8096 protein</fullName>
    </submittedName>
</protein>
<dbReference type="GO" id="GO:0016874">
    <property type="term" value="F:ligase activity"/>
    <property type="evidence" value="ECO:0007669"/>
    <property type="project" value="UniProtKB-KW"/>
</dbReference>
<evidence type="ECO:0000256" key="2">
    <source>
        <dbReference type="ARBA" id="ARBA00022598"/>
    </source>
</evidence>
<dbReference type="PROSITE" id="PS50911">
    <property type="entry name" value="CHAP"/>
    <property type="match status" value="1"/>
</dbReference>
<dbReference type="Gene3D" id="3.90.1720.10">
    <property type="entry name" value="endopeptidase domain like (from Nostoc punctiforme)"/>
    <property type="match status" value="1"/>
</dbReference>
<keyword evidence="5" id="KW-0067">ATP-binding</keyword>
<comment type="similarity">
    <text evidence="1">In the C-terminal section; belongs to the glutathionylspermidine synthase preATP-grasp family.</text>
</comment>
<dbReference type="SUPFAM" id="SSF54001">
    <property type="entry name" value="Cysteine proteinases"/>
    <property type="match status" value="1"/>
</dbReference>
<keyword evidence="6" id="KW-0460">Magnesium</keyword>